<dbReference type="InterPro" id="IPR046347">
    <property type="entry name" value="bZIP_sf"/>
</dbReference>
<keyword evidence="4" id="KW-1185">Reference proteome</keyword>
<organism evidence="3 4">
    <name type="scientific">Diversispora epigaea</name>
    <dbReference type="NCBI Taxonomy" id="1348612"/>
    <lineage>
        <taxon>Eukaryota</taxon>
        <taxon>Fungi</taxon>
        <taxon>Fungi incertae sedis</taxon>
        <taxon>Mucoromycota</taxon>
        <taxon>Glomeromycotina</taxon>
        <taxon>Glomeromycetes</taxon>
        <taxon>Diversisporales</taxon>
        <taxon>Diversisporaceae</taxon>
        <taxon>Diversispora</taxon>
    </lineage>
</organism>
<proteinExistence type="predicted"/>
<dbReference type="EMBL" id="PQFF01000123">
    <property type="protein sequence ID" value="RHZ80801.1"/>
    <property type="molecule type" value="Genomic_DNA"/>
</dbReference>
<feature type="domain" description="BZIP" evidence="2">
    <location>
        <begin position="139"/>
        <end position="179"/>
    </location>
</feature>
<feature type="compositionally biased region" description="Acidic residues" evidence="1">
    <location>
        <begin position="96"/>
        <end position="107"/>
    </location>
</feature>
<dbReference type="Pfam" id="PF07716">
    <property type="entry name" value="bZIP_2"/>
    <property type="match status" value="1"/>
</dbReference>
<name>A0A397IXW5_9GLOM</name>
<sequence length="216" mass="25426">MEKYMATIKGLKLTDHYLKLDSSMTIMANEIFRTYTQILFDENFSYINNDDILLYDDNFAYRDEINNNNNNNNYNNNNNDDYNDDGDDNSYNSCDAIDENEDSDENDEDHKEKENSSKEDLLTTRKRSRYECNDEETPIKRKRRLNRIAAERSRAKKKENEEKLIYLAITLQAENAYLRSLLYNSNAADDLYGIGIMDAIPPARVDAEIQIRKYQQ</sequence>
<reference evidence="3 4" key="1">
    <citation type="submission" date="2018-08" db="EMBL/GenBank/DDBJ databases">
        <title>Genome and evolution of the arbuscular mycorrhizal fungus Diversispora epigaea (formerly Glomus versiforme) and its bacterial endosymbionts.</title>
        <authorList>
            <person name="Sun X."/>
            <person name="Fei Z."/>
            <person name="Harrison M."/>
        </authorList>
    </citation>
    <scope>NUCLEOTIDE SEQUENCE [LARGE SCALE GENOMIC DNA]</scope>
    <source>
        <strain evidence="3 4">IT104</strain>
    </source>
</reference>
<accession>A0A397IXW5</accession>
<feature type="compositionally biased region" description="Basic and acidic residues" evidence="1">
    <location>
        <begin position="108"/>
        <end position="123"/>
    </location>
</feature>
<dbReference type="OrthoDB" id="2482617at2759"/>
<dbReference type="SUPFAM" id="SSF57959">
    <property type="entry name" value="Leucine zipper domain"/>
    <property type="match status" value="1"/>
</dbReference>
<evidence type="ECO:0000313" key="3">
    <source>
        <dbReference type="EMBL" id="RHZ80801.1"/>
    </source>
</evidence>
<evidence type="ECO:0000256" key="1">
    <source>
        <dbReference type="SAM" id="MobiDB-lite"/>
    </source>
</evidence>
<protein>
    <recommendedName>
        <fullName evidence="2">BZIP domain-containing protein</fullName>
    </recommendedName>
</protein>
<gene>
    <name evidence="3" type="ORF">Glove_132g224</name>
</gene>
<evidence type="ECO:0000259" key="2">
    <source>
        <dbReference type="Pfam" id="PF07716"/>
    </source>
</evidence>
<evidence type="ECO:0000313" key="4">
    <source>
        <dbReference type="Proteomes" id="UP000266861"/>
    </source>
</evidence>
<dbReference type="GO" id="GO:0003700">
    <property type="term" value="F:DNA-binding transcription factor activity"/>
    <property type="evidence" value="ECO:0007669"/>
    <property type="project" value="InterPro"/>
</dbReference>
<dbReference type="Gene3D" id="1.20.5.170">
    <property type="match status" value="1"/>
</dbReference>
<feature type="region of interest" description="Disordered" evidence="1">
    <location>
        <begin position="67"/>
        <end position="131"/>
    </location>
</feature>
<dbReference type="AlphaFoldDB" id="A0A397IXW5"/>
<dbReference type="InterPro" id="IPR004827">
    <property type="entry name" value="bZIP"/>
</dbReference>
<comment type="caution">
    <text evidence="3">The sequence shown here is derived from an EMBL/GenBank/DDBJ whole genome shotgun (WGS) entry which is preliminary data.</text>
</comment>
<dbReference type="Proteomes" id="UP000266861">
    <property type="component" value="Unassembled WGS sequence"/>
</dbReference>
<feature type="compositionally biased region" description="Low complexity" evidence="1">
    <location>
        <begin position="67"/>
        <end position="80"/>
    </location>
</feature>